<dbReference type="Pfam" id="PF00307">
    <property type="entry name" value="CH"/>
    <property type="match status" value="4"/>
</dbReference>
<organism evidence="7 8">
    <name type="scientific">Acrasis kona</name>
    <dbReference type="NCBI Taxonomy" id="1008807"/>
    <lineage>
        <taxon>Eukaryota</taxon>
        <taxon>Discoba</taxon>
        <taxon>Heterolobosea</taxon>
        <taxon>Tetramitia</taxon>
        <taxon>Eutetramitia</taxon>
        <taxon>Acrasidae</taxon>
        <taxon>Acrasis</taxon>
    </lineage>
</organism>
<dbReference type="EMBL" id="JAOPGA020000078">
    <property type="protein sequence ID" value="KAL0476671.1"/>
    <property type="molecule type" value="Genomic_DNA"/>
</dbReference>
<feature type="region of interest" description="Disordered" evidence="5">
    <location>
        <begin position="1"/>
        <end position="26"/>
    </location>
</feature>
<dbReference type="FunFam" id="1.10.418.10:FF:000042">
    <property type="entry name" value="Fimbrin, putative"/>
    <property type="match status" value="1"/>
</dbReference>
<dbReference type="CDD" id="cd21295">
    <property type="entry name" value="CH_PLS_rpt2"/>
    <property type="match status" value="1"/>
</dbReference>
<gene>
    <name evidence="7" type="ORF">AKO1_006137</name>
</gene>
<feature type="domain" description="Calponin-homology (CH)" evidence="6">
    <location>
        <begin position="30"/>
        <end position="145"/>
    </location>
</feature>
<dbReference type="GO" id="GO:0005884">
    <property type="term" value="C:actin filament"/>
    <property type="evidence" value="ECO:0007669"/>
    <property type="project" value="TreeGrafter"/>
</dbReference>
<dbReference type="GO" id="GO:0051639">
    <property type="term" value="P:actin filament network formation"/>
    <property type="evidence" value="ECO:0007669"/>
    <property type="project" value="TreeGrafter"/>
</dbReference>
<dbReference type="CDD" id="cd21219">
    <property type="entry name" value="CH_PLS_FIM_rpt3"/>
    <property type="match status" value="1"/>
</dbReference>
<dbReference type="Proteomes" id="UP001431209">
    <property type="component" value="Unassembled WGS sequence"/>
</dbReference>
<evidence type="ECO:0000313" key="8">
    <source>
        <dbReference type="Proteomes" id="UP001431209"/>
    </source>
</evidence>
<evidence type="ECO:0000256" key="1">
    <source>
        <dbReference type="ARBA" id="ARBA00022723"/>
    </source>
</evidence>
<dbReference type="GO" id="GO:0046872">
    <property type="term" value="F:metal ion binding"/>
    <property type="evidence" value="ECO:0007669"/>
    <property type="project" value="UniProtKB-KW"/>
</dbReference>
<feature type="domain" description="Calponin-homology (CH)" evidence="6">
    <location>
        <begin position="411"/>
        <end position="515"/>
    </location>
</feature>
<keyword evidence="8" id="KW-1185">Reference proteome</keyword>
<keyword evidence="1" id="KW-0479">Metal-binding</keyword>
<evidence type="ECO:0000256" key="5">
    <source>
        <dbReference type="SAM" id="MobiDB-lite"/>
    </source>
</evidence>
<protein>
    <recommendedName>
        <fullName evidence="6">Calponin-homology (CH) domain-containing protein</fullName>
    </recommendedName>
</protein>
<dbReference type="GO" id="GO:0051017">
    <property type="term" value="P:actin filament bundle assembly"/>
    <property type="evidence" value="ECO:0007669"/>
    <property type="project" value="InterPro"/>
</dbReference>
<name>A0AAW2YIR5_9EUKA</name>
<proteinExistence type="predicted"/>
<dbReference type="PANTHER" id="PTHR19961:SF18">
    <property type="entry name" value="FI19014P1"/>
    <property type="match status" value="1"/>
</dbReference>
<dbReference type="GO" id="GO:0032432">
    <property type="term" value="C:actin filament bundle"/>
    <property type="evidence" value="ECO:0007669"/>
    <property type="project" value="TreeGrafter"/>
</dbReference>
<dbReference type="Gene3D" id="1.10.418.10">
    <property type="entry name" value="Calponin-like domain"/>
    <property type="match status" value="4"/>
</dbReference>
<evidence type="ECO:0000259" key="6">
    <source>
        <dbReference type="PROSITE" id="PS50021"/>
    </source>
</evidence>
<dbReference type="AlphaFoldDB" id="A0AAW2YIR5"/>
<dbReference type="InterPro" id="IPR039959">
    <property type="entry name" value="Fimbrin/Plastin"/>
</dbReference>
<evidence type="ECO:0000256" key="4">
    <source>
        <dbReference type="ARBA" id="ARBA00023203"/>
    </source>
</evidence>
<feature type="domain" description="Calponin-homology (CH)" evidence="6">
    <location>
        <begin position="284"/>
        <end position="401"/>
    </location>
</feature>
<dbReference type="InterPro" id="IPR001715">
    <property type="entry name" value="CH_dom"/>
</dbReference>
<keyword evidence="3" id="KW-0106">Calcium</keyword>
<comment type="caution">
    <text evidence="7">The sequence shown here is derived from an EMBL/GenBank/DDBJ whole genome shotgun (WGS) entry which is preliminary data.</text>
</comment>
<evidence type="ECO:0000256" key="2">
    <source>
        <dbReference type="ARBA" id="ARBA00022737"/>
    </source>
</evidence>
<dbReference type="CDD" id="cd21220">
    <property type="entry name" value="CH_PLS_FIM_rpt4"/>
    <property type="match status" value="1"/>
</dbReference>
<accession>A0AAW2YIR5</accession>
<dbReference type="GO" id="GO:0051015">
    <property type="term" value="F:actin filament binding"/>
    <property type="evidence" value="ECO:0007669"/>
    <property type="project" value="InterPro"/>
</dbReference>
<sequence>MLSPRSTVKSPNVNVQKSDFSSGGSHSYTQEEIDAFSEYINVTLGKDPHLQHLMPIGPQNLFSSCEDGILLCKLINSAVPGTIDERVINKKAKMNAWEKNENHELAINSAKGIGVTVVNIGQEDINRGTPHIVLGIVWQIIKIGLFFSINLKEHPELVRLLGEGETLNDLLKLSPDQILIRWVNYQLSNAGSSRRIKNFSGDVKDSEVYTILLKQICPNGECDLTPLNEQDPLKRATKVLQGADKIGCRKFVAPGDIVSGHNNLNMAFVANLFNNFPHLEAVNKSDYADLLDFDNEGSREERAFKFWMQSLGLEVNNLFEDLRNGALFLQLFDKVQPGIVNWKKANLNPKNKYQSIENTNYCVDLAKEMKFNTVNVGGVDIYDGNKKIILGTVWQLMRQSLFNTLKAMGNNVTDNDVLQWANQKVPDNKIDSFKDPALKTGYFLCLLCHAVSPKSVNLELVTPGENDEDAKKNAQYAISVARKIGAVVFLLWEDIVEVKPKMILSFVASLAKVDLNRKN</sequence>
<dbReference type="SUPFAM" id="SSF47576">
    <property type="entry name" value="Calponin-homology domain, CH-domain"/>
    <property type="match status" value="1"/>
</dbReference>
<dbReference type="GO" id="GO:0005737">
    <property type="term" value="C:cytoplasm"/>
    <property type="evidence" value="ECO:0007669"/>
    <property type="project" value="TreeGrafter"/>
</dbReference>
<keyword evidence="2" id="KW-0677">Repeat</keyword>
<dbReference type="FunFam" id="1.10.418.10:FF:000010">
    <property type="entry name" value="Plastin-3 isoform 1"/>
    <property type="match status" value="1"/>
</dbReference>
<reference evidence="7 8" key="1">
    <citation type="submission" date="2024-03" db="EMBL/GenBank/DDBJ databases">
        <title>The Acrasis kona genome and developmental transcriptomes reveal deep origins of eukaryotic multicellular pathways.</title>
        <authorList>
            <person name="Sheikh S."/>
            <person name="Fu C.-J."/>
            <person name="Brown M.W."/>
            <person name="Baldauf S.L."/>
        </authorList>
    </citation>
    <scope>NUCLEOTIDE SEQUENCE [LARGE SCALE GENOMIC DNA]</scope>
    <source>
        <strain evidence="7 8">ATCC MYA-3509</strain>
    </source>
</reference>
<evidence type="ECO:0000313" key="7">
    <source>
        <dbReference type="EMBL" id="KAL0476671.1"/>
    </source>
</evidence>
<dbReference type="PANTHER" id="PTHR19961">
    <property type="entry name" value="FIMBRIN/PLASTIN"/>
    <property type="match status" value="1"/>
</dbReference>
<dbReference type="SMART" id="SM00033">
    <property type="entry name" value="CH"/>
    <property type="match status" value="4"/>
</dbReference>
<evidence type="ECO:0000256" key="3">
    <source>
        <dbReference type="ARBA" id="ARBA00022837"/>
    </source>
</evidence>
<keyword evidence="4" id="KW-0009">Actin-binding</keyword>
<dbReference type="InterPro" id="IPR036872">
    <property type="entry name" value="CH_dom_sf"/>
</dbReference>
<dbReference type="PROSITE" id="PS50021">
    <property type="entry name" value="CH"/>
    <property type="match status" value="4"/>
</dbReference>
<feature type="domain" description="Calponin-homology (CH)" evidence="6">
    <location>
        <begin position="173"/>
        <end position="277"/>
    </location>
</feature>